<evidence type="ECO:0000313" key="1">
    <source>
        <dbReference type="EMBL" id="KAI4460162.1"/>
    </source>
</evidence>
<reference evidence="1" key="1">
    <citation type="submission" date="2022-04" db="EMBL/GenBank/DDBJ databases">
        <title>Chromosome-scale genome assembly of Holotrichia oblita Faldermann.</title>
        <authorList>
            <person name="Rongchong L."/>
        </authorList>
    </citation>
    <scope>NUCLEOTIDE SEQUENCE</scope>
    <source>
        <strain evidence="1">81SQS9</strain>
    </source>
</reference>
<accession>A0ACB9T042</accession>
<evidence type="ECO:0000313" key="2">
    <source>
        <dbReference type="Proteomes" id="UP001056778"/>
    </source>
</evidence>
<protein>
    <submittedName>
        <fullName evidence="1">Uncharacterized protein</fullName>
    </submittedName>
</protein>
<dbReference type="EMBL" id="CM043020">
    <property type="protein sequence ID" value="KAI4460162.1"/>
    <property type="molecule type" value="Genomic_DNA"/>
</dbReference>
<gene>
    <name evidence="1" type="ORF">MML48_6g00004784</name>
</gene>
<proteinExistence type="predicted"/>
<dbReference type="Proteomes" id="UP001056778">
    <property type="component" value="Chromosome 6"/>
</dbReference>
<sequence length="358" mass="40210">MDHQVFNFIFGFVLFGAIQIAWTGNTNRGSAINHNHKRQIGGGCFYNMCNETVDYPEDEIRQLVEKTPGYKELFGTILKASRQIFIGSRNGEDEEIEEEKETNMCGTTTYYIAPKTAVDVDGVEQIVVNGNGMEQLIEYETCDEGGSCVADGQIPGYTVSCRVQEFGVIQAAWIDNNNREGTIKKHRKQQIEGGCFYNMCNITDDYPEEEIRQLIERTPAYKQLFGTVLKPKHKDEEIVEIGEYEDVEDEETNMCGTKTYYIAPKTAIDIHGVKYYVVNGDGMEQLIGYETCAENASCVAEDHIPGVIVSCRIQEIIIKLVVYTTSSSGEPALQLKSFAVPSGCYCAAKFDNFSFFRQ</sequence>
<organism evidence="1 2">
    <name type="scientific">Holotrichia oblita</name>
    <name type="common">Chafer beetle</name>
    <dbReference type="NCBI Taxonomy" id="644536"/>
    <lineage>
        <taxon>Eukaryota</taxon>
        <taxon>Metazoa</taxon>
        <taxon>Ecdysozoa</taxon>
        <taxon>Arthropoda</taxon>
        <taxon>Hexapoda</taxon>
        <taxon>Insecta</taxon>
        <taxon>Pterygota</taxon>
        <taxon>Neoptera</taxon>
        <taxon>Endopterygota</taxon>
        <taxon>Coleoptera</taxon>
        <taxon>Polyphaga</taxon>
        <taxon>Scarabaeiformia</taxon>
        <taxon>Scarabaeidae</taxon>
        <taxon>Melolonthinae</taxon>
        <taxon>Holotrichia</taxon>
    </lineage>
</organism>
<keyword evidence="2" id="KW-1185">Reference proteome</keyword>
<comment type="caution">
    <text evidence="1">The sequence shown here is derived from an EMBL/GenBank/DDBJ whole genome shotgun (WGS) entry which is preliminary data.</text>
</comment>
<name>A0ACB9T042_HOLOL</name>